<dbReference type="EMBL" id="JAVRHO010000004">
    <property type="protein sequence ID" value="MDT0645747.1"/>
    <property type="molecule type" value="Genomic_DNA"/>
</dbReference>
<dbReference type="NCBIfam" id="NF047658">
    <property type="entry name" value="HYC_CC_PP"/>
    <property type="match status" value="1"/>
</dbReference>
<dbReference type="Pfam" id="PF26622">
    <property type="entry name" value="DUF8199"/>
    <property type="match status" value="1"/>
</dbReference>
<dbReference type="InterPro" id="IPR058060">
    <property type="entry name" value="HYC_CC_PP"/>
</dbReference>
<evidence type="ECO:0000313" key="1">
    <source>
        <dbReference type="EMBL" id="MDT0645747.1"/>
    </source>
</evidence>
<evidence type="ECO:0000313" key="2">
    <source>
        <dbReference type="Proteomes" id="UP001245285"/>
    </source>
</evidence>
<accession>A0ABU3CHM8</accession>
<sequence length="134" mass="15001">MKKSLHNSISILMAFVVLFSTVSFTVDKHFCGSILVDTAILAKAETCGMEMTSSEDTIMADSCCSNQKVAVEGQDELKQSFQSFDLDQQLFLTTFTWTYINLFEGLPEQVIPFKDYSPPLLVTDIHLVDSVFLI</sequence>
<dbReference type="RefSeq" id="WP_311493934.1">
    <property type="nucleotide sequence ID" value="NZ_JAVRHO010000004.1"/>
</dbReference>
<comment type="caution">
    <text evidence="1">The sequence shown here is derived from an EMBL/GenBank/DDBJ whole genome shotgun (WGS) entry which is preliminary data.</text>
</comment>
<name>A0ABU3CHM8_9FLAO</name>
<keyword evidence="2" id="KW-1185">Reference proteome</keyword>
<evidence type="ECO:0008006" key="3">
    <source>
        <dbReference type="Google" id="ProtNLM"/>
    </source>
</evidence>
<dbReference type="Proteomes" id="UP001245285">
    <property type="component" value="Unassembled WGS sequence"/>
</dbReference>
<dbReference type="InterPro" id="IPR058512">
    <property type="entry name" value="DUF8199"/>
</dbReference>
<gene>
    <name evidence="1" type="ORF">RM545_03515</name>
</gene>
<protein>
    <recommendedName>
        <fullName evidence="3">Secreted protein</fullName>
    </recommendedName>
</protein>
<reference evidence="1 2" key="1">
    <citation type="submission" date="2023-09" db="EMBL/GenBank/DDBJ databases">
        <authorList>
            <person name="Rey-Velasco X."/>
        </authorList>
    </citation>
    <scope>NUCLEOTIDE SEQUENCE [LARGE SCALE GENOMIC DNA]</scope>
    <source>
        <strain evidence="1 2">F260</strain>
    </source>
</reference>
<proteinExistence type="predicted"/>
<organism evidence="1 2">
    <name type="scientific">Autumnicola lenta</name>
    <dbReference type="NCBI Taxonomy" id="3075593"/>
    <lineage>
        <taxon>Bacteria</taxon>
        <taxon>Pseudomonadati</taxon>
        <taxon>Bacteroidota</taxon>
        <taxon>Flavobacteriia</taxon>
        <taxon>Flavobacteriales</taxon>
        <taxon>Flavobacteriaceae</taxon>
        <taxon>Autumnicola</taxon>
    </lineage>
</organism>